<keyword evidence="1" id="KW-0472">Membrane</keyword>
<feature type="transmembrane region" description="Helical" evidence="1">
    <location>
        <begin position="212"/>
        <end position="234"/>
    </location>
</feature>
<gene>
    <name evidence="2" type="ORF">CLV89_102114</name>
</gene>
<name>A0A2T1ALE3_TRISK</name>
<evidence type="ECO:0000313" key="3">
    <source>
        <dbReference type="Proteomes" id="UP000237718"/>
    </source>
</evidence>
<comment type="caution">
    <text evidence="2">The sequence shown here is derived from an EMBL/GenBank/DDBJ whole genome shotgun (WGS) entry which is preliminary data.</text>
</comment>
<feature type="transmembrane region" description="Helical" evidence="1">
    <location>
        <begin position="20"/>
        <end position="41"/>
    </location>
</feature>
<proteinExistence type="predicted"/>
<feature type="transmembrane region" description="Helical" evidence="1">
    <location>
        <begin position="62"/>
        <end position="87"/>
    </location>
</feature>
<sequence length="252" mass="27301">MTGWKIFSHSLNMVLRNLGWAVRIALVPVLIGLACVTALMWGQFGQLEQIQRSAGYVPSGGFVGALLLSIIIFIAVEMWVFVSWHRFVLLEEYPTGWIPKFHVDRVLAYFGMGLLLGLFMILFWMLASFVIAGVAAAIGSPIFSLILLVPAVIGIGVLLFRLLPVLPAAAIGEKLTFSASFDATKGSAGTAIILFLVLIGVQLLLQVITSASIYIFAPLGFVFAIAMALIMTLVNVSILTTVYGHYVQGRPI</sequence>
<feature type="transmembrane region" description="Helical" evidence="1">
    <location>
        <begin position="107"/>
        <end position="138"/>
    </location>
</feature>
<evidence type="ECO:0000313" key="2">
    <source>
        <dbReference type="EMBL" id="PRZ49372.1"/>
    </source>
</evidence>
<dbReference type="EMBL" id="PVUF01000002">
    <property type="protein sequence ID" value="PRZ49372.1"/>
    <property type="molecule type" value="Genomic_DNA"/>
</dbReference>
<keyword evidence="1" id="KW-1133">Transmembrane helix</keyword>
<feature type="transmembrane region" description="Helical" evidence="1">
    <location>
        <begin position="186"/>
        <end position="205"/>
    </location>
</feature>
<organism evidence="2 3">
    <name type="scientific">Tritonibacter scottomollicae</name>
    <name type="common">Epibacterium scottomollicae</name>
    <dbReference type="NCBI Taxonomy" id="483013"/>
    <lineage>
        <taxon>Bacteria</taxon>
        <taxon>Pseudomonadati</taxon>
        <taxon>Pseudomonadota</taxon>
        <taxon>Alphaproteobacteria</taxon>
        <taxon>Rhodobacterales</taxon>
        <taxon>Paracoccaceae</taxon>
        <taxon>Tritonibacter</taxon>
    </lineage>
</organism>
<keyword evidence="1" id="KW-0812">Transmembrane</keyword>
<dbReference type="Proteomes" id="UP000237718">
    <property type="component" value="Unassembled WGS sequence"/>
</dbReference>
<evidence type="ECO:0008006" key="4">
    <source>
        <dbReference type="Google" id="ProtNLM"/>
    </source>
</evidence>
<dbReference type="OrthoDB" id="7704812at2"/>
<dbReference type="AlphaFoldDB" id="A0A2T1ALE3"/>
<feature type="transmembrane region" description="Helical" evidence="1">
    <location>
        <begin position="145"/>
        <end position="166"/>
    </location>
</feature>
<dbReference type="PROSITE" id="PS51257">
    <property type="entry name" value="PROKAR_LIPOPROTEIN"/>
    <property type="match status" value="1"/>
</dbReference>
<reference evidence="2 3" key="1">
    <citation type="submission" date="2018-03" db="EMBL/GenBank/DDBJ databases">
        <title>Genomic Encyclopedia of Archaeal and Bacterial Type Strains, Phase II (KMG-II): from individual species to whole genera.</title>
        <authorList>
            <person name="Goeker M."/>
        </authorList>
    </citation>
    <scope>NUCLEOTIDE SEQUENCE [LARGE SCALE GENOMIC DNA]</scope>
    <source>
        <strain evidence="2 3">DSM 25328</strain>
    </source>
</reference>
<dbReference type="RefSeq" id="WP_106162445.1">
    <property type="nucleotide sequence ID" value="NZ_JAGDDX010000003.1"/>
</dbReference>
<accession>A0A2T1ALE3</accession>
<evidence type="ECO:0000256" key="1">
    <source>
        <dbReference type="SAM" id="Phobius"/>
    </source>
</evidence>
<protein>
    <recommendedName>
        <fullName evidence="4">Glycerophosphoryl diester phosphodiesterase membrane domain-containing protein</fullName>
    </recommendedName>
</protein>